<gene>
    <name evidence="6" type="primary">prmA</name>
    <name evidence="7" type="ORF">GF339_18520</name>
</gene>
<comment type="function">
    <text evidence="6">Methylates ribosomal protein L11.</text>
</comment>
<dbReference type="PANTHER" id="PTHR43648:SF1">
    <property type="entry name" value="ELECTRON TRANSFER FLAVOPROTEIN BETA SUBUNIT LYSINE METHYLTRANSFERASE"/>
    <property type="match status" value="1"/>
</dbReference>
<dbReference type="InterPro" id="IPR004498">
    <property type="entry name" value="Ribosomal_PrmA_MeTrfase"/>
</dbReference>
<dbReference type="PIRSF" id="PIRSF000401">
    <property type="entry name" value="RPL11_MTase"/>
    <property type="match status" value="1"/>
</dbReference>
<protein>
    <recommendedName>
        <fullName evidence="6">Ribosomal protein L11 methyltransferase</fullName>
        <shortName evidence="6">L11 Mtase</shortName>
        <ecNumber evidence="6">2.1.1.-</ecNumber>
    </recommendedName>
</protein>
<feature type="binding site" evidence="6">
    <location>
        <position position="150"/>
    </location>
    <ligand>
        <name>S-adenosyl-L-methionine</name>
        <dbReference type="ChEBI" id="CHEBI:59789"/>
    </ligand>
</feature>
<evidence type="ECO:0000256" key="4">
    <source>
        <dbReference type="ARBA" id="ARBA00022679"/>
    </source>
</evidence>
<evidence type="ECO:0000256" key="2">
    <source>
        <dbReference type="ARBA" id="ARBA00022490"/>
    </source>
</evidence>
<dbReference type="InterPro" id="IPR029063">
    <property type="entry name" value="SAM-dependent_MTases_sf"/>
</dbReference>
<dbReference type="AlphaFoldDB" id="A0A9D5JYX9"/>
<keyword evidence="3 6" id="KW-0489">Methyltransferase</keyword>
<accession>A0A9D5JYX9</accession>
<sequence>MRAIAYTMETIWRELTVITSLDAADSVANRLMEFGAHGTISEDLPDKPTHCQVIAYYPDTPEVDLLIEELRTYLRELQALDLTPDQGEIVSKRVPEIDWQSQWKQHFKPTRIGNRLVIKPSWESWQPQPDDIVIELDPGMAFGTGLHASTRLALRFLERYLHPGDAVLDVGVGSGILSIAAARLGATYVFGFDVDADAAAIAQENVRRNATAFPQDPPLDAIIEVQTGSIDTLEILRKFDCIVMNIRPNIILPLVPYALTYLQTGGALILSGILEEEGSEFLDHLRPCDLIVQNYDTEAGWIAYVCSQLHWE</sequence>
<comment type="similarity">
    <text evidence="1 6">Belongs to the methyltransferase superfamily. PrmA family.</text>
</comment>
<dbReference type="EMBL" id="WJJP01000603">
    <property type="protein sequence ID" value="MBD3326585.1"/>
    <property type="molecule type" value="Genomic_DNA"/>
</dbReference>
<reference evidence="7" key="1">
    <citation type="submission" date="2019-11" db="EMBL/GenBank/DDBJ databases">
        <title>Microbial mats filling the niche in hypersaline microbial mats.</title>
        <authorList>
            <person name="Wong H.L."/>
            <person name="Macleod F.I."/>
            <person name="White R.A. III"/>
            <person name="Burns B.P."/>
        </authorList>
    </citation>
    <scope>NUCLEOTIDE SEQUENCE</scope>
    <source>
        <strain evidence="7">Rbin_158</strain>
    </source>
</reference>
<dbReference type="SUPFAM" id="SSF53335">
    <property type="entry name" value="S-adenosyl-L-methionine-dependent methyltransferases"/>
    <property type="match status" value="1"/>
</dbReference>
<dbReference type="HAMAP" id="MF_00735">
    <property type="entry name" value="Methyltr_PrmA"/>
    <property type="match status" value="1"/>
</dbReference>
<keyword evidence="2 6" id="KW-0963">Cytoplasm</keyword>
<dbReference type="InterPro" id="IPR050078">
    <property type="entry name" value="Ribosomal_L11_MeTrfase_PrmA"/>
</dbReference>
<evidence type="ECO:0000313" key="8">
    <source>
        <dbReference type="Proteomes" id="UP000649604"/>
    </source>
</evidence>
<keyword evidence="5 6" id="KW-0949">S-adenosyl-L-methionine</keyword>
<comment type="subcellular location">
    <subcellularLocation>
        <location evidence="6">Cytoplasm</location>
    </subcellularLocation>
</comment>
<dbReference type="GO" id="GO:0005737">
    <property type="term" value="C:cytoplasm"/>
    <property type="evidence" value="ECO:0007669"/>
    <property type="project" value="UniProtKB-SubCell"/>
</dbReference>
<organism evidence="7 8">
    <name type="scientific">candidate division KSB3 bacterium</name>
    <dbReference type="NCBI Taxonomy" id="2044937"/>
    <lineage>
        <taxon>Bacteria</taxon>
        <taxon>candidate division KSB3</taxon>
    </lineage>
</organism>
<evidence type="ECO:0000256" key="1">
    <source>
        <dbReference type="ARBA" id="ARBA00009741"/>
    </source>
</evidence>
<feature type="binding site" evidence="6">
    <location>
        <position position="193"/>
    </location>
    <ligand>
        <name>S-adenosyl-L-methionine</name>
        <dbReference type="ChEBI" id="CHEBI:59789"/>
    </ligand>
</feature>
<dbReference type="EC" id="2.1.1.-" evidence="6"/>
<dbReference type="GO" id="GO:0032259">
    <property type="term" value="P:methylation"/>
    <property type="evidence" value="ECO:0007669"/>
    <property type="project" value="UniProtKB-KW"/>
</dbReference>
<feature type="binding site" evidence="6">
    <location>
        <position position="245"/>
    </location>
    <ligand>
        <name>S-adenosyl-L-methionine</name>
        <dbReference type="ChEBI" id="CHEBI:59789"/>
    </ligand>
</feature>
<proteinExistence type="inferred from homology"/>
<feature type="binding site" evidence="6">
    <location>
        <position position="171"/>
    </location>
    <ligand>
        <name>S-adenosyl-L-methionine</name>
        <dbReference type="ChEBI" id="CHEBI:59789"/>
    </ligand>
</feature>
<dbReference type="Pfam" id="PF06325">
    <property type="entry name" value="PrmA"/>
    <property type="match status" value="1"/>
</dbReference>
<evidence type="ECO:0000313" key="7">
    <source>
        <dbReference type="EMBL" id="MBD3326585.1"/>
    </source>
</evidence>
<name>A0A9D5JYX9_9BACT</name>
<evidence type="ECO:0000256" key="6">
    <source>
        <dbReference type="HAMAP-Rule" id="MF_00735"/>
    </source>
</evidence>
<evidence type="ECO:0000256" key="5">
    <source>
        <dbReference type="ARBA" id="ARBA00022691"/>
    </source>
</evidence>
<dbReference type="Gene3D" id="3.40.50.150">
    <property type="entry name" value="Vaccinia Virus protein VP39"/>
    <property type="match status" value="1"/>
</dbReference>
<dbReference type="PANTHER" id="PTHR43648">
    <property type="entry name" value="ELECTRON TRANSFER FLAVOPROTEIN BETA SUBUNIT LYSINE METHYLTRANSFERASE"/>
    <property type="match status" value="1"/>
</dbReference>
<keyword evidence="4 6" id="KW-0808">Transferase</keyword>
<comment type="caution">
    <text evidence="7">The sequence shown here is derived from an EMBL/GenBank/DDBJ whole genome shotgun (WGS) entry which is preliminary data.</text>
</comment>
<evidence type="ECO:0000256" key="3">
    <source>
        <dbReference type="ARBA" id="ARBA00022603"/>
    </source>
</evidence>
<dbReference type="Proteomes" id="UP000649604">
    <property type="component" value="Unassembled WGS sequence"/>
</dbReference>
<dbReference type="GO" id="GO:0008276">
    <property type="term" value="F:protein methyltransferase activity"/>
    <property type="evidence" value="ECO:0007669"/>
    <property type="project" value="UniProtKB-UniRule"/>
</dbReference>
<comment type="catalytic activity">
    <reaction evidence="6">
        <text>L-lysyl-[protein] + 3 S-adenosyl-L-methionine = N(6),N(6),N(6)-trimethyl-L-lysyl-[protein] + 3 S-adenosyl-L-homocysteine + 3 H(+)</text>
        <dbReference type="Rhea" id="RHEA:54192"/>
        <dbReference type="Rhea" id="RHEA-COMP:9752"/>
        <dbReference type="Rhea" id="RHEA-COMP:13826"/>
        <dbReference type="ChEBI" id="CHEBI:15378"/>
        <dbReference type="ChEBI" id="CHEBI:29969"/>
        <dbReference type="ChEBI" id="CHEBI:57856"/>
        <dbReference type="ChEBI" id="CHEBI:59789"/>
        <dbReference type="ChEBI" id="CHEBI:61961"/>
    </reaction>
</comment>